<keyword evidence="5" id="KW-1185">Reference proteome</keyword>
<organism evidence="4 5">
    <name type="scientific">Nesidiocoris tenuis</name>
    <dbReference type="NCBI Taxonomy" id="355587"/>
    <lineage>
        <taxon>Eukaryota</taxon>
        <taxon>Metazoa</taxon>
        <taxon>Ecdysozoa</taxon>
        <taxon>Arthropoda</taxon>
        <taxon>Hexapoda</taxon>
        <taxon>Insecta</taxon>
        <taxon>Pterygota</taxon>
        <taxon>Neoptera</taxon>
        <taxon>Paraneoptera</taxon>
        <taxon>Hemiptera</taxon>
        <taxon>Heteroptera</taxon>
        <taxon>Panheteroptera</taxon>
        <taxon>Cimicomorpha</taxon>
        <taxon>Miridae</taxon>
        <taxon>Dicyphina</taxon>
        <taxon>Nesidiocoris</taxon>
    </lineage>
</organism>
<dbReference type="SUPFAM" id="SSF57667">
    <property type="entry name" value="beta-beta-alpha zinc fingers"/>
    <property type="match status" value="1"/>
</dbReference>
<protein>
    <recommendedName>
        <fullName evidence="3">C2H2-type domain-containing protein</fullName>
    </recommendedName>
</protein>
<dbReference type="InterPro" id="IPR013087">
    <property type="entry name" value="Znf_C2H2_type"/>
</dbReference>
<dbReference type="PROSITE" id="PS50157">
    <property type="entry name" value="ZINC_FINGER_C2H2_2"/>
    <property type="match status" value="1"/>
</dbReference>
<proteinExistence type="predicted"/>
<evidence type="ECO:0000256" key="2">
    <source>
        <dbReference type="SAM" id="MobiDB-lite"/>
    </source>
</evidence>
<feature type="region of interest" description="Disordered" evidence="2">
    <location>
        <begin position="83"/>
        <end position="117"/>
    </location>
</feature>
<reference evidence="4 5" key="1">
    <citation type="submission" date="2020-02" db="EMBL/GenBank/DDBJ databases">
        <authorList>
            <person name="Ferguson B K."/>
        </authorList>
    </citation>
    <scope>NUCLEOTIDE SEQUENCE [LARGE SCALE GENOMIC DNA]</scope>
</reference>
<sequence length="117" mass="13276">MYYRTHCAVFHEASLSLTVRKYHCKICGKAVLGKQNIMKHALLNHDGKGAYQCQFCSKVHGLTEDRFPSIVRSVDYTFESYAGVEDGPRETDDPSSNDQGWQDESGKIQVWTSTKLK</sequence>
<dbReference type="InterPro" id="IPR036236">
    <property type="entry name" value="Znf_C2H2_sf"/>
</dbReference>
<evidence type="ECO:0000259" key="3">
    <source>
        <dbReference type="PROSITE" id="PS50157"/>
    </source>
</evidence>
<dbReference type="OrthoDB" id="6369905at2759"/>
<evidence type="ECO:0000313" key="4">
    <source>
        <dbReference type="EMBL" id="CAB0004766.1"/>
    </source>
</evidence>
<feature type="domain" description="C2H2-type" evidence="3">
    <location>
        <begin position="22"/>
        <end position="50"/>
    </location>
</feature>
<dbReference type="GO" id="GO:0008270">
    <property type="term" value="F:zinc ion binding"/>
    <property type="evidence" value="ECO:0007669"/>
    <property type="project" value="UniProtKB-KW"/>
</dbReference>
<evidence type="ECO:0000313" key="5">
    <source>
        <dbReference type="Proteomes" id="UP000479000"/>
    </source>
</evidence>
<dbReference type="AlphaFoldDB" id="A0A6H5GLV2"/>
<evidence type="ECO:0000256" key="1">
    <source>
        <dbReference type="PROSITE-ProRule" id="PRU00042"/>
    </source>
</evidence>
<keyword evidence="1" id="KW-0862">Zinc</keyword>
<keyword evidence="1" id="KW-0863">Zinc-finger</keyword>
<accession>A0A6H5GLV2</accession>
<gene>
    <name evidence="4" type="ORF">NTEN_LOCUS10243</name>
</gene>
<dbReference type="PROSITE" id="PS00028">
    <property type="entry name" value="ZINC_FINGER_C2H2_1"/>
    <property type="match status" value="1"/>
</dbReference>
<dbReference type="Gene3D" id="3.30.160.60">
    <property type="entry name" value="Classic Zinc Finger"/>
    <property type="match status" value="1"/>
</dbReference>
<dbReference type="EMBL" id="CADCXU010015149">
    <property type="protein sequence ID" value="CAB0004766.1"/>
    <property type="molecule type" value="Genomic_DNA"/>
</dbReference>
<dbReference type="Proteomes" id="UP000479000">
    <property type="component" value="Unassembled WGS sequence"/>
</dbReference>
<name>A0A6H5GLV2_9HEMI</name>
<keyword evidence="1" id="KW-0479">Metal-binding</keyword>